<proteinExistence type="predicted"/>
<evidence type="ECO:0000313" key="1">
    <source>
        <dbReference type="EMBL" id="OMJ14431.1"/>
    </source>
</evidence>
<sequence length="111" mass="12007">MVKFDQKACDTMFSAGIPELTPIAPIVPAFGIGVSAGLSMRVDKFLICLVIQSTDYVLHHSINLSIAGDMLIVGLKKDFISVSSIALKNSFMHGKFSIDFESTTKLNIADL</sequence>
<protein>
    <submittedName>
        <fullName evidence="1">Uncharacterized protein</fullName>
    </submittedName>
</protein>
<evidence type="ECO:0000313" key="2">
    <source>
        <dbReference type="Proteomes" id="UP000187283"/>
    </source>
</evidence>
<dbReference type="AlphaFoldDB" id="A0A1R1XIG2"/>
<organism evidence="1 2">
    <name type="scientific">Smittium culicis</name>
    <dbReference type="NCBI Taxonomy" id="133412"/>
    <lineage>
        <taxon>Eukaryota</taxon>
        <taxon>Fungi</taxon>
        <taxon>Fungi incertae sedis</taxon>
        <taxon>Zoopagomycota</taxon>
        <taxon>Kickxellomycotina</taxon>
        <taxon>Harpellomycetes</taxon>
        <taxon>Harpellales</taxon>
        <taxon>Legeriomycetaceae</taxon>
        <taxon>Smittium</taxon>
    </lineage>
</organism>
<reference evidence="1 2" key="1">
    <citation type="submission" date="2017-01" db="EMBL/GenBank/DDBJ databases">
        <authorList>
            <person name="Mah S.A."/>
            <person name="Swanson W.J."/>
            <person name="Moy G.W."/>
            <person name="Vacquier V.D."/>
        </authorList>
    </citation>
    <scope>NUCLEOTIDE SEQUENCE [LARGE SCALE GENOMIC DNA]</scope>
    <source>
        <strain evidence="1 2">GSMNP</strain>
    </source>
</reference>
<keyword evidence="2" id="KW-1185">Reference proteome</keyword>
<gene>
    <name evidence="1" type="ORF">AYI70_g7879</name>
</gene>
<name>A0A1R1XIG2_9FUNG</name>
<dbReference type="EMBL" id="LSSN01003071">
    <property type="protein sequence ID" value="OMJ14431.1"/>
    <property type="molecule type" value="Genomic_DNA"/>
</dbReference>
<dbReference type="Proteomes" id="UP000187283">
    <property type="component" value="Unassembled WGS sequence"/>
</dbReference>
<comment type="caution">
    <text evidence="1">The sequence shown here is derived from an EMBL/GenBank/DDBJ whole genome shotgun (WGS) entry which is preliminary data.</text>
</comment>
<accession>A0A1R1XIG2</accession>